<evidence type="ECO:0000256" key="4">
    <source>
        <dbReference type="SAM" id="SignalP"/>
    </source>
</evidence>
<feature type="signal peptide" evidence="4">
    <location>
        <begin position="1"/>
        <end position="20"/>
    </location>
</feature>
<dbReference type="OMA" id="DMIVCES"/>
<dbReference type="SMART" id="SM00013">
    <property type="entry name" value="LRRNT"/>
    <property type="match status" value="1"/>
</dbReference>
<dbReference type="InterPro" id="IPR000372">
    <property type="entry name" value="LRRNT"/>
</dbReference>
<dbReference type="InterPro" id="IPR000483">
    <property type="entry name" value="Cys-rich_flank_reg_C"/>
</dbReference>
<accession>A0A3Q3W2E7</accession>
<dbReference type="SMART" id="SM00369">
    <property type="entry name" value="LRR_TYP"/>
    <property type="match status" value="5"/>
</dbReference>
<dbReference type="SUPFAM" id="SSF52058">
    <property type="entry name" value="L domain-like"/>
    <property type="match status" value="1"/>
</dbReference>
<dbReference type="Ensembl" id="ENSMMOT00000010461.1">
    <property type="protein sequence ID" value="ENSMMOP00000010281.1"/>
    <property type="gene ID" value="ENSMMOG00000007934.1"/>
</dbReference>
<reference evidence="7" key="2">
    <citation type="submission" date="2025-09" db="UniProtKB">
        <authorList>
            <consortium name="Ensembl"/>
        </authorList>
    </citation>
    <scope>IDENTIFICATION</scope>
</reference>
<keyword evidence="2 4" id="KW-0732">Signal</keyword>
<evidence type="ECO:0000256" key="1">
    <source>
        <dbReference type="ARBA" id="ARBA00022614"/>
    </source>
</evidence>
<sequence>MGFIAHYLLYFTLWIGTVFTAGLRCPELCTCSDKYGRHVAECSYKHLTEVPVGFPPNVTTLSLSANKINVIPLGCFDNVTQVTSLWMTNNKIFSVEQGCLVPLVHLRNFDISHNKIVDFPWEDLQNLTGLQLLKMNHNEMVHLPRDAFSNLKELRSLRLNNNKFITIAEGTFDSLVSLSYLQIFKNPFACTCSLHWLRDWIITTTITVAEEDMIVCESPEKLKGQMISKLPESKCIHPNVTIRTEPYTHNTTLYEGSRTAHNKVCGLDITLKRNQKCLEPAPRTTTV</sequence>
<feature type="chain" id="PRO_5046489406" description="Immunoglobulin superfamily containing leucine-rich repeat 2" evidence="4">
    <location>
        <begin position="21"/>
        <end position="287"/>
    </location>
</feature>
<reference evidence="7" key="1">
    <citation type="submission" date="2025-08" db="UniProtKB">
        <authorList>
            <consortium name="Ensembl"/>
        </authorList>
    </citation>
    <scope>IDENTIFICATION</scope>
</reference>
<dbReference type="SMART" id="SM00082">
    <property type="entry name" value="LRRCT"/>
    <property type="match status" value="1"/>
</dbReference>
<protein>
    <recommendedName>
        <fullName evidence="9">Immunoglobulin superfamily containing leucine-rich repeat 2</fullName>
    </recommendedName>
</protein>
<dbReference type="Gene3D" id="3.80.10.10">
    <property type="entry name" value="Ribonuclease Inhibitor"/>
    <property type="match status" value="1"/>
</dbReference>
<name>A0A3Q3W2E7_MOLML</name>
<evidence type="ECO:0000256" key="3">
    <source>
        <dbReference type="ARBA" id="ARBA00022737"/>
    </source>
</evidence>
<evidence type="ECO:0000259" key="6">
    <source>
        <dbReference type="SMART" id="SM00082"/>
    </source>
</evidence>
<dbReference type="InterPro" id="IPR003591">
    <property type="entry name" value="Leu-rich_rpt_typical-subtyp"/>
</dbReference>
<dbReference type="InterPro" id="IPR032675">
    <property type="entry name" value="LRR_dom_sf"/>
</dbReference>
<dbReference type="Proteomes" id="UP000261620">
    <property type="component" value="Unplaced"/>
</dbReference>
<dbReference type="STRING" id="94237.ENSMMOP00000010281"/>
<dbReference type="Pfam" id="PF13855">
    <property type="entry name" value="LRR_8"/>
    <property type="match status" value="2"/>
</dbReference>
<feature type="domain" description="LRRNT" evidence="5">
    <location>
        <begin position="24"/>
        <end position="60"/>
    </location>
</feature>
<feature type="domain" description="LRRCT" evidence="6">
    <location>
        <begin position="186"/>
        <end position="236"/>
    </location>
</feature>
<evidence type="ECO:0000313" key="7">
    <source>
        <dbReference type="Ensembl" id="ENSMMOP00000010281.1"/>
    </source>
</evidence>
<dbReference type="PANTHER" id="PTHR24366:SF15">
    <property type="entry name" value="IMMUNOGLOBULIN SUPERFAMILY CONTAINING LEUCINE-RICH REPEAT PROTEIN 2"/>
    <property type="match status" value="1"/>
</dbReference>
<dbReference type="AlphaFoldDB" id="A0A3Q3W2E7"/>
<evidence type="ECO:0000259" key="5">
    <source>
        <dbReference type="SMART" id="SM00013"/>
    </source>
</evidence>
<dbReference type="InterPro" id="IPR001611">
    <property type="entry name" value="Leu-rich_rpt"/>
</dbReference>
<evidence type="ECO:0000313" key="8">
    <source>
        <dbReference type="Proteomes" id="UP000261620"/>
    </source>
</evidence>
<keyword evidence="8" id="KW-1185">Reference proteome</keyword>
<proteinExistence type="predicted"/>
<organism evidence="7 8">
    <name type="scientific">Mola mola</name>
    <name type="common">Ocean sunfish</name>
    <name type="synonym">Tetraodon mola</name>
    <dbReference type="NCBI Taxonomy" id="94237"/>
    <lineage>
        <taxon>Eukaryota</taxon>
        <taxon>Metazoa</taxon>
        <taxon>Chordata</taxon>
        <taxon>Craniata</taxon>
        <taxon>Vertebrata</taxon>
        <taxon>Euteleostomi</taxon>
        <taxon>Actinopterygii</taxon>
        <taxon>Neopterygii</taxon>
        <taxon>Teleostei</taxon>
        <taxon>Neoteleostei</taxon>
        <taxon>Acanthomorphata</taxon>
        <taxon>Eupercaria</taxon>
        <taxon>Tetraodontiformes</taxon>
        <taxon>Molidae</taxon>
        <taxon>Mola</taxon>
    </lineage>
</organism>
<evidence type="ECO:0008006" key="9">
    <source>
        <dbReference type="Google" id="ProtNLM"/>
    </source>
</evidence>
<evidence type="ECO:0000256" key="2">
    <source>
        <dbReference type="ARBA" id="ARBA00022729"/>
    </source>
</evidence>
<keyword evidence="3" id="KW-0677">Repeat</keyword>
<dbReference type="PANTHER" id="PTHR24366">
    <property type="entry name" value="IG(IMMUNOGLOBULIN) AND LRR(LEUCINE RICH REPEAT) DOMAINS"/>
    <property type="match status" value="1"/>
</dbReference>
<keyword evidence="1" id="KW-0433">Leucine-rich repeat</keyword>